<evidence type="ECO:0000256" key="3">
    <source>
        <dbReference type="ARBA" id="ARBA00022833"/>
    </source>
</evidence>
<evidence type="ECO:0000256" key="4">
    <source>
        <dbReference type="SAM" id="Coils"/>
    </source>
</evidence>
<dbReference type="PROSITE" id="PS01359">
    <property type="entry name" value="ZF_PHD_1"/>
    <property type="match status" value="1"/>
</dbReference>
<evidence type="ECO:0000313" key="6">
    <source>
        <dbReference type="Proteomes" id="UP001148838"/>
    </source>
</evidence>
<accession>A0ABQ8U039</accession>
<dbReference type="InterPro" id="IPR011011">
    <property type="entry name" value="Znf_FYVE_PHD"/>
</dbReference>
<evidence type="ECO:0008006" key="7">
    <source>
        <dbReference type="Google" id="ProtNLM"/>
    </source>
</evidence>
<keyword evidence="1" id="KW-0479">Metal-binding</keyword>
<dbReference type="EMBL" id="JAJSOF020000001">
    <property type="protein sequence ID" value="KAJ4451761.1"/>
    <property type="molecule type" value="Genomic_DNA"/>
</dbReference>
<gene>
    <name evidence="5" type="ORF">ANN_03233</name>
</gene>
<dbReference type="CDD" id="cd15489">
    <property type="entry name" value="PHD_SF"/>
    <property type="match status" value="1"/>
</dbReference>
<evidence type="ECO:0000256" key="2">
    <source>
        <dbReference type="ARBA" id="ARBA00022771"/>
    </source>
</evidence>
<sequence length="371" mass="42297">MRAMIRITRTTSGTIIRTNTLVTIIGTIWNRAEDVQSLFRHANEVLSLRDNTRALQVHRSCNLDMAPSKDVCLVCNLPFFGRQKFLKCAGPCGLRYHLDCLNIGEAEYDIYMQSGSSIFKCKKCVSAMKSTQGDNTPVRPTAPGEKKVISPTKKVVSPSRDLNLPSLPSVDSLSVQVETVRLNSMNILDTVSDILEYVKSLQKEMIELKNENAALKIQVAEIFVKTNSNVLTYKDVIFGYSKRNLSKLVAQERQNLQEDRVYLKLNLQQYIKFSKTVQQFLFVVHHENYKFHNQVSRKSFGSALSSFLTNFKNVQAIAEDVKVIRMNFAVDMLHRIDENNNFLHILFRDEETFHLSGHVNRRVNGDLSLLS</sequence>
<protein>
    <recommendedName>
        <fullName evidence="7">Zinc finger PHD-type domain-containing protein</fullName>
    </recommendedName>
</protein>
<keyword evidence="2" id="KW-0863">Zinc-finger</keyword>
<evidence type="ECO:0000256" key="1">
    <source>
        <dbReference type="ARBA" id="ARBA00022723"/>
    </source>
</evidence>
<organism evidence="5 6">
    <name type="scientific">Periplaneta americana</name>
    <name type="common">American cockroach</name>
    <name type="synonym">Blatta americana</name>
    <dbReference type="NCBI Taxonomy" id="6978"/>
    <lineage>
        <taxon>Eukaryota</taxon>
        <taxon>Metazoa</taxon>
        <taxon>Ecdysozoa</taxon>
        <taxon>Arthropoda</taxon>
        <taxon>Hexapoda</taxon>
        <taxon>Insecta</taxon>
        <taxon>Pterygota</taxon>
        <taxon>Neoptera</taxon>
        <taxon>Polyneoptera</taxon>
        <taxon>Dictyoptera</taxon>
        <taxon>Blattodea</taxon>
        <taxon>Blattoidea</taxon>
        <taxon>Blattidae</taxon>
        <taxon>Blattinae</taxon>
        <taxon>Periplaneta</taxon>
    </lineage>
</organism>
<dbReference type="InterPro" id="IPR013083">
    <property type="entry name" value="Znf_RING/FYVE/PHD"/>
</dbReference>
<keyword evidence="3" id="KW-0862">Zinc</keyword>
<dbReference type="Gene3D" id="3.30.40.10">
    <property type="entry name" value="Zinc/RING finger domain, C3HC4 (zinc finger)"/>
    <property type="match status" value="1"/>
</dbReference>
<reference evidence="5 6" key="1">
    <citation type="journal article" date="2022" name="Allergy">
        <title>Genome assembly and annotation of Periplaneta americana reveal a comprehensive cockroach allergen profile.</title>
        <authorList>
            <person name="Wang L."/>
            <person name="Xiong Q."/>
            <person name="Saelim N."/>
            <person name="Wang L."/>
            <person name="Nong W."/>
            <person name="Wan A.T."/>
            <person name="Shi M."/>
            <person name="Liu X."/>
            <person name="Cao Q."/>
            <person name="Hui J.H.L."/>
            <person name="Sookrung N."/>
            <person name="Leung T.F."/>
            <person name="Tungtrongchitr A."/>
            <person name="Tsui S.K.W."/>
        </authorList>
    </citation>
    <scope>NUCLEOTIDE SEQUENCE [LARGE SCALE GENOMIC DNA]</scope>
    <source>
        <strain evidence="5">PWHHKU_190912</strain>
    </source>
</reference>
<evidence type="ECO:0000313" key="5">
    <source>
        <dbReference type="EMBL" id="KAJ4451761.1"/>
    </source>
</evidence>
<keyword evidence="4" id="KW-0175">Coiled coil</keyword>
<feature type="coiled-coil region" evidence="4">
    <location>
        <begin position="191"/>
        <end position="218"/>
    </location>
</feature>
<dbReference type="SUPFAM" id="SSF57903">
    <property type="entry name" value="FYVE/PHD zinc finger"/>
    <property type="match status" value="1"/>
</dbReference>
<proteinExistence type="predicted"/>
<dbReference type="Proteomes" id="UP001148838">
    <property type="component" value="Unassembled WGS sequence"/>
</dbReference>
<comment type="caution">
    <text evidence="5">The sequence shown here is derived from an EMBL/GenBank/DDBJ whole genome shotgun (WGS) entry which is preliminary data.</text>
</comment>
<keyword evidence="6" id="KW-1185">Reference proteome</keyword>
<dbReference type="InterPro" id="IPR019786">
    <property type="entry name" value="Zinc_finger_PHD-type_CS"/>
</dbReference>
<name>A0ABQ8U039_PERAM</name>